<dbReference type="PANTHER" id="PTHR34401">
    <property type="entry name" value="PROTEIN CBG12388-RELATED"/>
    <property type="match status" value="1"/>
</dbReference>
<feature type="chain" id="PRO_5009311192" evidence="1">
    <location>
        <begin position="18"/>
        <end position="213"/>
    </location>
</feature>
<keyword evidence="2" id="KW-1185">Reference proteome</keyword>
<evidence type="ECO:0000313" key="2">
    <source>
        <dbReference type="Proteomes" id="UP000095283"/>
    </source>
</evidence>
<sequence length="213" mass="23861">MTRAIILVLLTLGKTAAVSLVDQVSMSAMQVLNQATVPGAQIRQCSCQEESVCVVNMQRQAWDCSGQCWGVCVNSPTGQPIPMHDIRRIFDLGEQKILQSRFELFNSAIIKQARPLAETVLNFGSCVKRCFVYQKNANGFCFDQSRCQPLIVQNKLRFALRVCLRSLNWKQHVGDLCTCAQNAGVNFFLYHFNSNLLHFSGLQNVCSLLHMLG</sequence>
<name>A0A1I7XE60_HETBA</name>
<feature type="signal peptide" evidence="1">
    <location>
        <begin position="1"/>
        <end position="17"/>
    </location>
</feature>
<reference evidence="3" key="1">
    <citation type="submission" date="2016-11" db="UniProtKB">
        <authorList>
            <consortium name="WormBaseParasite"/>
        </authorList>
    </citation>
    <scope>IDENTIFICATION</scope>
</reference>
<organism evidence="2 3">
    <name type="scientific">Heterorhabditis bacteriophora</name>
    <name type="common">Entomopathogenic nematode worm</name>
    <dbReference type="NCBI Taxonomy" id="37862"/>
    <lineage>
        <taxon>Eukaryota</taxon>
        <taxon>Metazoa</taxon>
        <taxon>Ecdysozoa</taxon>
        <taxon>Nematoda</taxon>
        <taxon>Chromadorea</taxon>
        <taxon>Rhabditida</taxon>
        <taxon>Rhabditina</taxon>
        <taxon>Rhabditomorpha</taxon>
        <taxon>Strongyloidea</taxon>
        <taxon>Heterorhabditidae</taxon>
        <taxon>Heterorhabditis</taxon>
    </lineage>
</organism>
<protein>
    <submittedName>
        <fullName evidence="3">DB domain-containing protein</fullName>
    </submittedName>
</protein>
<dbReference type="AlphaFoldDB" id="A0A1I7XE60"/>
<keyword evidence="1" id="KW-0732">Signal</keyword>
<accession>A0A1I7XE60</accession>
<dbReference type="Proteomes" id="UP000095283">
    <property type="component" value="Unplaced"/>
</dbReference>
<proteinExistence type="predicted"/>
<evidence type="ECO:0000313" key="3">
    <source>
        <dbReference type="WBParaSite" id="Hba_15942"/>
    </source>
</evidence>
<evidence type="ECO:0000256" key="1">
    <source>
        <dbReference type="SAM" id="SignalP"/>
    </source>
</evidence>
<dbReference type="WBParaSite" id="Hba_15942">
    <property type="protein sequence ID" value="Hba_15942"/>
    <property type="gene ID" value="Hba_15942"/>
</dbReference>
<dbReference type="PANTHER" id="PTHR34401:SF1">
    <property type="entry name" value="DUF19 DOMAIN-CONTAINING PROTEIN"/>
    <property type="match status" value="1"/>
</dbReference>